<proteinExistence type="inferred from homology"/>
<dbReference type="PIRSF" id="PIRSF003113">
    <property type="entry name" value="BolA"/>
    <property type="match status" value="1"/>
</dbReference>
<dbReference type="Gene3D" id="3.30.300.90">
    <property type="entry name" value="BolA-like"/>
    <property type="match status" value="1"/>
</dbReference>
<dbReference type="InterPro" id="IPR002634">
    <property type="entry name" value="BolA"/>
</dbReference>
<keyword evidence="3" id="KW-1185">Reference proteome</keyword>
<comment type="similarity">
    <text evidence="1">Belongs to the BolA/IbaG family.</text>
</comment>
<dbReference type="OrthoDB" id="9811118at2"/>
<evidence type="ECO:0000313" key="2">
    <source>
        <dbReference type="EMBL" id="TQV73290.1"/>
    </source>
</evidence>
<dbReference type="AlphaFoldDB" id="A0A545T7U8"/>
<protein>
    <submittedName>
        <fullName evidence="2">BolA family transcriptional regulator</fullName>
    </submittedName>
</protein>
<dbReference type="Pfam" id="PF01722">
    <property type="entry name" value="BolA"/>
    <property type="match status" value="1"/>
</dbReference>
<accession>A0A545T7U8</accession>
<evidence type="ECO:0000256" key="1">
    <source>
        <dbReference type="RuleBase" id="RU003860"/>
    </source>
</evidence>
<dbReference type="RefSeq" id="WP_142899190.1">
    <property type="nucleotide sequence ID" value="NZ_ML660062.1"/>
</dbReference>
<reference evidence="2 3" key="1">
    <citation type="submission" date="2019-06" db="EMBL/GenBank/DDBJ databases">
        <title>Whole genome sequence for Rhodospirillaceae sp. R148.</title>
        <authorList>
            <person name="Wang G."/>
        </authorList>
    </citation>
    <scope>NUCLEOTIDE SEQUENCE [LARGE SCALE GENOMIC DNA]</scope>
    <source>
        <strain evidence="2 3">R148</strain>
    </source>
</reference>
<dbReference type="EMBL" id="VHSH01000011">
    <property type="protein sequence ID" value="TQV73290.1"/>
    <property type="molecule type" value="Genomic_DNA"/>
</dbReference>
<dbReference type="InterPro" id="IPR036065">
    <property type="entry name" value="BolA-like_sf"/>
</dbReference>
<dbReference type="GO" id="GO:0016226">
    <property type="term" value="P:iron-sulfur cluster assembly"/>
    <property type="evidence" value="ECO:0007669"/>
    <property type="project" value="TreeGrafter"/>
</dbReference>
<dbReference type="PANTHER" id="PTHR46230:SF7">
    <property type="entry name" value="BOLA-LIKE PROTEIN 1"/>
    <property type="match status" value="1"/>
</dbReference>
<dbReference type="PANTHER" id="PTHR46230">
    <property type="match status" value="1"/>
</dbReference>
<dbReference type="Proteomes" id="UP000315252">
    <property type="component" value="Unassembled WGS sequence"/>
</dbReference>
<dbReference type="SUPFAM" id="SSF82657">
    <property type="entry name" value="BolA-like"/>
    <property type="match status" value="1"/>
</dbReference>
<sequence>MTVTDRMNEKLTAGLSPLHLSIVDDSHKHEGHSGWREGGQTHFRVEIVSEQFSGKSRVERQRMVYALLADELAETVHALQLKTLAPSEYTRR</sequence>
<evidence type="ECO:0000313" key="3">
    <source>
        <dbReference type="Proteomes" id="UP000315252"/>
    </source>
</evidence>
<gene>
    <name evidence="2" type="ORF">FKG95_25050</name>
</gene>
<name>A0A545T7U8_9PROT</name>
<comment type="caution">
    <text evidence="2">The sequence shown here is derived from an EMBL/GenBank/DDBJ whole genome shotgun (WGS) entry which is preliminary data.</text>
</comment>
<organism evidence="2 3">
    <name type="scientific">Denitrobaculum tricleocarpae</name>
    <dbReference type="NCBI Taxonomy" id="2591009"/>
    <lineage>
        <taxon>Bacteria</taxon>
        <taxon>Pseudomonadati</taxon>
        <taxon>Pseudomonadota</taxon>
        <taxon>Alphaproteobacteria</taxon>
        <taxon>Rhodospirillales</taxon>
        <taxon>Rhodospirillaceae</taxon>
        <taxon>Denitrobaculum</taxon>
    </lineage>
</organism>